<dbReference type="STRING" id="1524460.IX84_17465"/>
<keyword evidence="2" id="KW-1185">Reference proteome</keyword>
<dbReference type="EMBL" id="JPOS01000039">
    <property type="protein sequence ID" value="KGE86856.1"/>
    <property type="molecule type" value="Genomic_DNA"/>
</dbReference>
<proteinExistence type="predicted"/>
<dbReference type="AlphaFoldDB" id="A0A098S4D9"/>
<organism evidence="1 2">
    <name type="scientific">Phaeodactylibacter xiamenensis</name>
    <dbReference type="NCBI Taxonomy" id="1524460"/>
    <lineage>
        <taxon>Bacteria</taxon>
        <taxon>Pseudomonadati</taxon>
        <taxon>Bacteroidota</taxon>
        <taxon>Saprospiria</taxon>
        <taxon>Saprospirales</taxon>
        <taxon>Haliscomenobacteraceae</taxon>
        <taxon>Phaeodactylibacter</taxon>
    </lineage>
</organism>
<sequence>MEIGQNTTLYVKALSNGEWFGGWAPVQARMEWLRPDGNAALFTITEEGLDEEDEYEFYAAGTLVIAVFEEGDWRGKNGVIVG</sequence>
<accession>A0A098S4D9</accession>
<comment type="caution">
    <text evidence="1">The sequence shown here is derived from an EMBL/GenBank/DDBJ whole genome shotgun (WGS) entry which is preliminary data.</text>
</comment>
<evidence type="ECO:0000313" key="2">
    <source>
        <dbReference type="Proteomes" id="UP000029736"/>
    </source>
</evidence>
<dbReference type="Proteomes" id="UP000029736">
    <property type="component" value="Unassembled WGS sequence"/>
</dbReference>
<evidence type="ECO:0000313" key="1">
    <source>
        <dbReference type="EMBL" id="KGE86856.1"/>
    </source>
</evidence>
<gene>
    <name evidence="1" type="ORF">IX84_17465</name>
</gene>
<name>A0A098S4D9_9BACT</name>
<reference evidence="1 2" key="1">
    <citation type="journal article" date="2014" name="Int. J. Syst. Evol. Microbiol.">
        <title>Phaeodactylibacter xiamenensis gen. nov., sp. nov., a member of the family Saprospiraceae isolated from the marine alga Phaeodactylum tricornutum.</title>
        <authorList>
            <person name="Chen Z.Jr."/>
            <person name="Lei X."/>
            <person name="Lai Q."/>
            <person name="Li Y."/>
            <person name="Zhang B."/>
            <person name="Zhang J."/>
            <person name="Zhang H."/>
            <person name="Yang L."/>
            <person name="Zheng W."/>
            <person name="Tian Y."/>
            <person name="Yu Z."/>
            <person name="Xu H.Jr."/>
            <person name="Zheng T."/>
        </authorList>
    </citation>
    <scope>NUCLEOTIDE SEQUENCE [LARGE SCALE GENOMIC DNA]</scope>
    <source>
        <strain evidence="1 2">KD52</strain>
    </source>
</reference>
<protein>
    <submittedName>
        <fullName evidence="1">Uncharacterized protein</fullName>
    </submittedName>
</protein>
<dbReference type="RefSeq" id="WP_044223349.1">
    <property type="nucleotide sequence ID" value="NZ_JBKAGJ010000009.1"/>
</dbReference>